<evidence type="ECO:0000256" key="4">
    <source>
        <dbReference type="ARBA" id="ARBA00022840"/>
    </source>
</evidence>
<dbReference type="GO" id="GO:0005829">
    <property type="term" value="C:cytosol"/>
    <property type="evidence" value="ECO:0007669"/>
    <property type="project" value="TreeGrafter"/>
</dbReference>
<dbReference type="EC" id="6.2.1.1" evidence="5"/>
<dbReference type="SUPFAM" id="SSF56801">
    <property type="entry name" value="Acetyl-CoA synthetase-like"/>
    <property type="match status" value="1"/>
</dbReference>
<evidence type="ECO:0000256" key="3">
    <source>
        <dbReference type="ARBA" id="ARBA00022741"/>
    </source>
</evidence>
<evidence type="ECO:0000259" key="8">
    <source>
        <dbReference type="Pfam" id="PF13193"/>
    </source>
</evidence>
<dbReference type="OrthoDB" id="1706066at2759"/>
<dbReference type="InterPro" id="IPR045851">
    <property type="entry name" value="AMP-bd_C_sf"/>
</dbReference>
<keyword evidence="11" id="KW-1185">Reference proteome</keyword>
<organism evidence="10 11">
    <name type="scientific">Neolecta irregularis (strain DAH-3)</name>
    <dbReference type="NCBI Taxonomy" id="1198029"/>
    <lineage>
        <taxon>Eukaryota</taxon>
        <taxon>Fungi</taxon>
        <taxon>Dikarya</taxon>
        <taxon>Ascomycota</taxon>
        <taxon>Taphrinomycotina</taxon>
        <taxon>Neolectales</taxon>
        <taxon>Neolectaceae</taxon>
        <taxon>Neolecta</taxon>
    </lineage>
</organism>
<comment type="similarity">
    <text evidence="1 5">Belongs to the ATP-dependent AMP-binding enzyme family.</text>
</comment>
<dbReference type="Pfam" id="PF16177">
    <property type="entry name" value="ACAS_N"/>
    <property type="match status" value="1"/>
</dbReference>
<dbReference type="GO" id="GO:0019427">
    <property type="term" value="P:acetyl-CoA biosynthetic process from acetate"/>
    <property type="evidence" value="ECO:0007669"/>
    <property type="project" value="InterPro"/>
</dbReference>
<dbReference type="STRING" id="1198029.A0A1U7LGM9"/>
<comment type="caution">
    <text evidence="10">The sequence shown here is derived from an EMBL/GenBank/DDBJ whole genome shotgun (WGS) entry which is preliminary data.</text>
</comment>
<dbReference type="NCBIfam" id="NF001208">
    <property type="entry name" value="PRK00174.1"/>
    <property type="match status" value="1"/>
</dbReference>
<evidence type="ECO:0000256" key="5">
    <source>
        <dbReference type="RuleBase" id="RU361147"/>
    </source>
</evidence>
<keyword evidence="4 5" id="KW-0067">ATP-binding</keyword>
<dbReference type="GO" id="GO:0005524">
    <property type="term" value="F:ATP binding"/>
    <property type="evidence" value="ECO:0007669"/>
    <property type="project" value="UniProtKB-UniRule"/>
</dbReference>
<dbReference type="Proteomes" id="UP000186594">
    <property type="component" value="Unassembled WGS sequence"/>
</dbReference>
<gene>
    <name evidence="10" type="ORF">NEOLI_002788</name>
</gene>
<evidence type="ECO:0000313" key="11">
    <source>
        <dbReference type="Proteomes" id="UP000186594"/>
    </source>
</evidence>
<keyword evidence="2 5" id="KW-0436">Ligase</keyword>
<comment type="catalytic activity">
    <reaction evidence="5">
        <text>acetate + ATP + CoA = acetyl-CoA + AMP + diphosphate</text>
        <dbReference type="Rhea" id="RHEA:23176"/>
        <dbReference type="ChEBI" id="CHEBI:30089"/>
        <dbReference type="ChEBI" id="CHEBI:30616"/>
        <dbReference type="ChEBI" id="CHEBI:33019"/>
        <dbReference type="ChEBI" id="CHEBI:57287"/>
        <dbReference type="ChEBI" id="CHEBI:57288"/>
        <dbReference type="ChEBI" id="CHEBI:456215"/>
        <dbReference type="EC" id="6.2.1.1"/>
    </reaction>
</comment>
<feature type="transmembrane region" description="Helical" evidence="6">
    <location>
        <begin position="123"/>
        <end position="145"/>
    </location>
</feature>
<dbReference type="InterPro" id="IPR020845">
    <property type="entry name" value="AMP-binding_CS"/>
</dbReference>
<feature type="domain" description="AMP-binding enzyme C-terminal" evidence="8">
    <location>
        <begin position="518"/>
        <end position="585"/>
    </location>
</feature>
<proteinExistence type="inferred from homology"/>
<name>A0A1U7LGM9_NEOID</name>
<dbReference type="NCBIfam" id="TIGR02188">
    <property type="entry name" value="Ac_CoA_lig_AcsA"/>
    <property type="match status" value="1"/>
</dbReference>
<dbReference type="Pfam" id="PF13193">
    <property type="entry name" value="AMP-binding_C"/>
    <property type="match status" value="1"/>
</dbReference>
<reference evidence="10 11" key="1">
    <citation type="submission" date="2016-04" db="EMBL/GenBank/DDBJ databases">
        <title>Evolutionary innovation and constraint leading to complex multicellularity in the Ascomycota.</title>
        <authorList>
            <person name="Cisse O."/>
            <person name="Nguyen A."/>
            <person name="Hewitt D.A."/>
            <person name="Jedd G."/>
            <person name="Stajich J.E."/>
        </authorList>
    </citation>
    <scope>NUCLEOTIDE SEQUENCE [LARGE SCALE GENOMIC DNA]</scope>
    <source>
        <strain evidence="10 11">DAH-3</strain>
    </source>
</reference>
<dbReference type="PANTHER" id="PTHR24095">
    <property type="entry name" value="ACETYL-COENZYME A SYNTHETASE"/>
    <property type="match status" value="1"/>
</dbReference>
<evidence type="ECO:0000256" key="2">
    <source>
        <dbReference type="ARBA" id="ARBA00022598"/>
    </source>
</evidence>
<dbReference type="PANTHER" id="PTHR24095:SF14">
    <property type="entry name" value="ACETYL-COENZYME A SYNTHETASE 1"/>
    <property type="match status" value="1"/>
</dbReference>
<evidence type="ECO:0000259" key="7">
    <source>
        <dbReference type="Pfam" id="PF00501"/>
    </source>
</evidence>
<dbReference type="InterPro" id="IPR042099">
    <property type="entry name" value="ANL_N_sf"/>
</dbReference>
<dbReference type="EMBL" id="LXFE01004370">
    <property type="protein sequence ID" value="OLL21702.1"/>
    <property type="molecule type" value="Genomic_DNA"/>
</dbReference>
<dbReference type="GO" id="GO:0003987">
    <property type="term" value="F:acetate-CoA ligase activity"/>
    <property type="evidence" value="ECO:0007669"/>
    <property type="project" value="UniProtKB-UniRule"/>
</dbReference>
<dbReference type="Pfam" id="PF00501">
    <property type="entry name" value="AMP-binding"/>
    <property type="match status" value="1"/>
</dbReference>
<evidence type="ECO:0000256" key="1">
    <source>
        <dbReference type="ARBA" id="ARBA00006432"/>
    </source>
</evidence>
<dbReference type="InterPro" id="IPR000873">
    <property type="entry name" value="AMP-dep_synth/lig_dom"/>
</dbReference>
<protein>
    <recommendedName>
        <fullName evidence="5">Acetyl-coenzyme A synthetase</fullName>
        <ecNumber evidence="5">6.2.1.1</ecNumber>
    </recommendedName>
</protein>
<evidence type="ECO:0000313" key="10">
    <source>
        <dbReference type="EMBL" id="OLL21702.1"/>
    </source>
</evidence>
<evidence type="ECO:0000259" key="9">
    <source>
        <dbReference type="Pfam" id="PF16177"/>
    </source>
</evidence>
<dbReference type="FunFam" id="3.40.50.12780:FF:000001">
    <property type="entry name" value="Acetyl-coenzyme A synthetase"/>
    <property type="match status" value="1"/>
</dbReference>
<dbReference type="GO" id="GO:0016208">
    <property type="term" value="F:AMP binding"/>
    <property type="evidence" value="ECO:0007669"/>
    <property type="project" value="InterPro"/>
</dbReference>
<dbReference type="Gene3D" id="3.30.300.30">
    <property type="match status" value="1"/>
</dbReference>
<evidence type="ECO:0000256" key="6">
    <source>
        <dbReference type="SAM" id="Phobius"/>
    </source>
</evidence>
<dbReference type="GO" id="GO:0005634">
    <property type="term" value="C:nucleus"/>
    <property type="evidence" value="ECO:0007669"/>
    <property type="project" value="EnsemblFungi"/>
</dbReference>
<feature type="domain" description="Acetyl-coenzyme A synthetase N-terminal" evidence="9">
    <location>
        <begin position="39"/>
        <end position="78"/>
    </location>
</feature>
<dbReference type="InterPro" id="IPR032387">
    <property type="entry name" value="ACAS_N"/>
</dbReference>
<dbReference type="InterPro" id="IPR011904">
    <property type="entry name" value="Ac_CoA_lig"/>
</dbReference>
<feature type="domain" description="AMP-dependent synthetase/ligase" evidence="7">
    <location>
        <begin position="80"/>
        <end position="463"/>
    </location>
</feature>
<dbReference type="PROSITE" id="PS00455">
    <property type="entry name" value="AMP_BINDING"/>
    <property type="match status" value="1"/>
</dbReference>
<dbReference type="OMA" id="AIKASWP"/>
<keyword evidence="6" id="KW-0812">Transmembrane</keyword>
<dbReference type="InterPro" id="IPR025110">
    <property type="entry name" value="AMP-bd_C"/>
</dbReference>
<keyword evidence="6" id="KW-0472">Membrane</keyword>
<keyword evidence="6" id="KW-1133">Transmembrane helix</keyword>
<dbReference type="AlphaFoldDB" id="A0A1U7LGM9"/>
<keyword evidence="3 5" id="KW-0547">Nucleotide-binding</keyword>
<dbReference type="Gene3D" id="3.40.50.12780">
    <property type="entry name" value="N-terminal domain of ligase-like"/>
    <property type="match status" value="1"/>
</dbReference>
<sequence length="594" mass="66455">MPEHNTAINDSEVEVFSVPQRLFDESKHPKPFISSFNQYQEMYERSNNKPHEFWGDLGRELLDWQTPFKTVQSGSFEHSDIAIIYEADEPGHGREITYSELLREVCKAANVLKKMGVRKGDTVAVYMSMIPEIVIALLAIVRIGAVHSVIFAGFSSESLRDRILDADSRVVITTDEGRRGGKTIGTKHIVDDALKQCPHVKHVLVFRRTGNQVHMQKGRDYWWHEELPKYPPICPPERMKSEDPLFLLYTSGSTGKPKGLMHTTGGYLVGAAASTKYVFDVHSTDKIGTAGDIGWITGHTYILYGPLLLGTATLVFEGTPAYPSFSRYWEIVEKHKLTHWYVAPTAIRLLKRAGDTHFKHDITSLRIIGSVGEPIAPDIWKWYYGKVGNSQCQIVDTYWQTESGSHTITPFACATPTKPGSATLPFFGIQPVILDPENGKELTDPNVEGVLAFKKPWPSMARTIWGAHERYFDTYMKPYPGYYFTGDGASRDYDGYYWIKGRVDDVVNISGHRLSTAEIEAALTNYPGIAEAACCGIPDELTGQAVVAFVSLKSGIDASENLNKELTLQVRKAIGPFAAPKKIYLSISLHVERR</sequence>
<accession>A0A1U7LGM9</accession>